<dbReference type="Pfam" id="PF00675">
    <property type="entry name" value="Peptidase_M16"/>
    <property type="match status" value="1"/>
</dbReference>
<keyword evidence="13" id="KW-1185">Reference proteome</keyword>
<proteinExistence type="inferred from homology"/>
<name>A0AAU9D172_9BACT</name>
<dbReference type="PROSITE" id="PS00143">
    <property type="entry name" value="INSULINASE"/>
    <property type="match status" value="1"/>
</dbReference>
<evidence type="ECO:0000259" key="11">
    <source>
        <dbReference type="Pfam" id="PF05193"/>
    </source>
</evidence>
<feature type="domain" description="Peptidase M16 N-terminal" evidence="10">
    <location>
        <begin position="66"/>
        <end position="106"/>
    </location>
</feature>
<keyword evidence="3 12" id="KW-0645">Protease</keyword>
<dbReference type="InterPro" id="IPR050626">
    <property type="entry name" value="Peptidase_M16"/>
</dbReference>
<dbReference type="Proteomes" id="UP001348817">
    <property type="component" value="Chromosome"/>
</dbReference>
<dbReference type="InterPro" id="IPR007863">
    <property type="entry name" value="Peptidase_M16_C"/>
</dbReference>
<feature type="domain" description="Peptidase M16 C-terminal" evidence="11">
    <location>
        <begin position="780"/>
        <end position="886"/>
    </location>
</feature>
<keyword evidence="6" id="KW-0862">Zinc</keyword>
<evidence type="ECO:0000256" key="6">
    <source>
        <dbReference type="ARBA" id="ARBA00022833"/>
    </source>
</evidence>
<keyword evidence="7" id="KW-0482">Metalloprotease</keyword>
<dbReference type="PANTHER" id="PTHR43690:SF17">
    <property type="entry name" value="PROTEIN YHJJ"/>
    <property type="match status" value="1"/>
</dbReference>
<keyword evidence="9" id="KW-0732">Signal</keyword>
<evidence type="ECO:0000256" key="2">
    <source>
        <dbReference type="ARBA" id="ARBA00007261"/>
    </source>
</evidence>
<evidence type="ECO:0000256" key="7">
    <source>
        <dbReference type="ARBA" id="ARBA00023049"/>
    </source>
</evidence>
<dbReference type="Gene3D" id="3.30.830.10">
    <property type="entry name" value="Metalloenzyme, LuxS/M16 peptidase-like"/>
    <property type="match status" value="4"/>
</dbReference>
<dbReference type="AlphaFoldDB" id="A0AAU9D172"/>
<dbReference type="InterPro" id="IPR001431">
    <property type="entry name" value="Pept_M16_Zn_BS"/>
</dbReference>
<dbReference type="GO" id="GO:0004222">
    <property type="term" value="F:metalloendopeptidase activity"/>
    <property type="evidence" value="ECO:0007669"/>
    <property type="project" value="InterPro"/>
</dbReference>
<dbReference type="PANTHER" id="PTHR43690">
    <property type="entry name" value="NARDILYSIN"/>
    <property type="match status" value="1"/>
</dbReference>
<reference evidence="12 13" key="1">
    <citation type="submission" date="2021-12" db="EMBL/GenBank/DDBJ databases">
        <title>Genome sequencing of bacteria with rrn-lacking chromosome and rrn-plasmid.</title>
        <authorList>
            <person name="Anda M."/>
            <person name="Iwasaki W."/>
        </authorList>
    </citation>
    <scope>NUCLEOTIDE SEQUENCE [LARGE SCALE GENOMIC DNA]</scope>
    <source>
        <strain evidence="12 13">DSM 100852</strain>
    </source>
</reference>
<keyword evidence="4" id="KW-0479">Metal-binding</keyword>
<keyword evidence="5" id="KW-0378">Hydrolase</keyword>
<evidence type="ECO:0000313" key="12">
    <source>
        <dbReference type="EMBL" id="BDD09653.1"/>
    </source>
</evidence>
<organism evidence="12 13">
    <name type="scientific">Fulvitalea axinellae</name>
    <dbReference type="NCBI Taxonomy" id="1182444"/>
    <lineage>
        <taxon>Bacteria</taxon>
        <taxon>Pseudomonadati</taxon>
        <taxon>Bacteroidota</taxon>
        <taxon>Cytophagia</taxon>
        <taxon>Cytophagales</taxon>
        <taxon>Persicobacteraceae</taxon>
        <taxon>Fulvitalea</taxon>
    </lineage>
</organism>
<dbReference type="SUPFAM" id="SSF63411">
    <property type="entry name" value="LuxS/MPP-like metallohydrolase"/>
    <property type="match status" value="4"/>
</dbReference>
<dbReference type="InterPro" id="IPR011765">
    <property type="entry name" value="Pept_M16_N"/>
</dbReference>
<evidence type="ECO:0000259" key="10">
    <source>
        <dbReference type="Pfam" id="PF00675"/>
    </source>
</evidence>
<evidence type="ECO:0000256" key="5">
    <source>
        <dbReference type="ARBA" id="ARBA00022801"/>
    </source>
</evidence>
<evidence type="ECO:0000256" key="8">
    <source>
        <dbReference type="RuleBase" id="RU004447"/>
    </source>
</evidence>
<comment type="similarity">
    <text evidence="2 8">Belongs to the peptidase M16 family.</text>
</comment>
<evidence type="ECO:0000256" key="4">
    <source>
        <dbReference type="ARBA" id="ARBA00022723"/>
    </source>
</evidence>
<dbReference type="RefSeq" id="WP_338391250.1">
    <property type="nucleotide sequence ID" value="NZ_AP025314.1"/>
</dbReference>
<dbReference type="GO" id="GO:0006508">
    <property type="term" value="P:proteolysis"/>
    <property type="evidence" value="ECO:0007669"/>
    <property type="project" value="UniProtKB-KW"/>
</dbReference>
<dbReference type="InterPro" id="IPR011249">
    <property type="entry name" value="Metalloenz_LuxS/M16"/>
</dbReference>
<feature type="signal peptide" evidence="9">
    <location>
        <begin position="1"/>
        <end position="26"/>
    </location>
</feature>
<protein>
    <submittedName>
        <fullName evidence="12">Zinc protease</fullName>
    </submittedName>
</protein>
<evidence type="ECO:0000313" key="13">
    <source>
        <dbReference type="Proteomes" id="UP001348817"/>
    </source>
</evidence>
<dbReference type="GO" id="GO:0046872">
    <property type="term" value="F:metal ion binding"/>
    <property type="evidence" value="ECO:0007669"/>
    <property type="project" value="UniProtKB-KW"/>
</dbReference>
<evidence type="ECO:0000256" key="3">
    <source>
        <dbReference type="ARBA" id="ARBA00022670"/>
    </source>
</evidence>
<accession>A0AAU9D172</accession>
<gene>
    <name evidence="12" type="ORF">FUAX_20850</name>
</gene>
<feature type="domain" description="Peptidase M16 C-terminal" evidence="11">
    <location>
        <begin position="263"/>
        <end position="433"/>
    </location>
</feature>
<sequence>MKLKSFRILASVLLALVLLWSCSENSEKKQGKYKYKYERVDNDPYGALIYTLDNGMKIFMSVNKRKPRIFTEVAIRTGSKKDPHDATGLAHYLEHMMFKGTSKIAALDWKDEKPLLDRIEALYEERRGVTDEKARDSIYHIIDSVSYIASGYVATNEYDKMVSVLGAQGTNAYTWTDQTVYINSIPSNELEKWMRIAGERFHEVVLRLFHTELEAVYEEYNRGLDSDYQQVMKKMLAGLFMNHPYGTQSTIGTAEDLKNPSMKKIYEYFHEYYVANNMALVMAGDFNPDEVVDFAKKYFVTLPKREVPKFTYKPEDENRSPVKEEVIGPNAEFVQIGYRMPGGKDPVATAKLEVLDAILSNGKAGLIDLNLNQSQKVLGAGSSPIIWEDYSILTLRANPKNGQTLEQVKDLLMQQITDLKTGNFEDWLVQASVRFLKLQEIQGLESNENRTEAMKDAFILGVDWKNTVGKEKVMSSLTKQDIVDFANKYLNNNYAVVYKRQGKIAPQKFKKPKITPIQVNRDRQSQFYASIDSMEVSRIKPEFVDFKSAISEGKLKNDIPISYIKNESNQLFNLVYLFDMGTDNDKELDLMASYLPFLGTSKYSAEDLKKEFFKLGVNFGVSSSNDRTYVYLSGLEESLEAGVPLFEHILSDVKKDQTAYDNLVGRILKGRLDGTLNKGNILYSGLMSYAQYGKDSRLRNIIPAHQLKTMDPQALVDKVHGLSDYKHRIFYYGPNTQEGIGKVLEKDHKPTMPLKAYPPKKEYKELAIDSDRVFYSNYDMAQTEMIMFGDDQIFDPALMPMASLFNQYFGGGLSSIVFQEIRESKALAYSVYSAYSQAGKKGKRNHVIAYIGTQVDKLPEAVSSMKSLMNDMPEAEKQFNEARFAAMKDIEARRIVGSDIFWTYESLKKRGIDYDISKEIYAKLKTATLPELKAFFDKHVKGKKYAYLVIGNESKMDFEVLKQLGDFEQLTIEDLFGYDAESLKKEMAQ</sequence>
<evidence type="ECO:0000256" key="9">
    <source>
        <dbReference type="SAM" id="SignalP"/>
    </source>
</evidence>
<dbReference type="KEGG" id="fax:FUAX_20850"/>
<dbReference type="EMBL" id="AP025314">
    <property type="protein sequence ID" value="BDD09653.1"/>
    <property type="molecule type" value="Genomic_DNA"/>
</dbReference>
<evidence type="ECO:0000256" key="1">
    <source>
        <dbReference type="ARBA" id="ARBA00001947"/>
    </source>
</evidence>
<dbReference type="Pfam" id="PF05193">
    <property type="entry name" value="Peptidase_M16_C"/>
    <property type="match status" value="2"/>
</dbReference>
<feature type="chain" id="PRO_5043347500" evidence="9">
    <location>
        <begin position="27"/>
        <end position="989"/>
    </location>
</feature>
<comment type="cofactor">
    <cofactor evidence="1">
        <name>Zn(2+)</name>
        <dbReference type="ChEBI" id="CHEBI:29105"/>
    </cofactor>
</comment>